<dbReference type="Proteomes" id="UP000198398">
    <property type="component" value="Plasmid unnamed1"/>
</dbReference>
<keyword evidence="1" id="KW-0614">Plasmid</keyword>
<dbReference type="Gene3D" id="3.40.1800.10">
    <property type="entry name" value="His-Me finger endonucleases"/>
    <property type="match status" value="1"/>
</dbReference>
<proteinExistence type="predicted"/>
<dbReference type="RefSeq" id="WP_089066533.1">
    <property type="nucleotide sequence ID" value="NZ_CP022317.1"/>
</dbReference>
<evidence type="ECO:0000313" key="2">
    <source>
        <dbReference type="Proteomes" id="UP000198398"/>
    </source>
</evidence>
<gene>
    <name evidence="1" type="ORF">CFK39_15775</name>
</gene>
<accession>A0A220UHC4</accession>
<dbReference type="KEGG" id="brv:CFK39_15775"/>
<dbReference type="OrthoDB" id="581550at2"/>
<geneLocation type="plasmid" evidence="2">
    <name>unnamed1 sequence</name>
</geneLocation>
<dbReference type="InterPro" id="IPR004211">
    <property type="entry name" value="Endonuclease_7"/>
</dbReference>
<organism evidence="1 2">
    <name type="scientific">Brachybacterium avium</name>
    <dbReference type="NCBI Taxonomy" id="2017485"/>
    <lineage>
        <taxon>Bacteria</taxon>
        <taxon>Bacillati</taxon>
        <taxon>Actinomycetota</taxon>
        <taxon>Actinomycetes</taxon>
        <taxon>Micrococcales</taxon>
        <taxon>Dermabacteraceae</taxon>
        <taxon>Brachybacterium</taxon>
    </lineage>
</organism>
<protein>
    <recommendedName>
        <fullName evidence="3">Endonuclease</fullName>
    </recommendedName>
</protein>
<dbReference type="AlphaFoldDB" id="A0A220UHC4"/>
<name>A0A220UHC4_9MICO</name>
<dbReference type="InterPro" id="IPR038563">
    <property type="entry name" value="Endonuclease_7_sf"/>
</dbReference>
<evidence type="ECO:0008006" key="3">
    <source>
        <dbReference type="Google" id="ProtNLM"/>
    </source>
</evidence>
<dbReference type="InterPro" id="IPR044925">
    <property type="entry name" value="His-Me_finger_sf"/>
</dbReference>
<dbReference type="Pfam" id="PF02945">
    <property type="entry name" value="Endonuclease_7"/>
    <property type="match status" value="1"/>
</dbReference>
<dbReference type="EMBL" id="CP022317">
    <property type="protein sequence ID" value="ASK67302.1"/>
    <property type="molecule type" value="Genomic_DNA"/>
</dbReference>
<keyword evidence="2" id="KW-1185">Reference proteome</keyword>
<sequence length="268" mass="29821">MTRDLRRLAPGLAWVHRHRGLTIDALALCYALPIRTVAQLLEFGDARVHARRGDVPITSLEDLPAHRITTLLPAAGYGLGRYPDLLDTDLSRGHQIARLSLLACGVPRRADAPSRSRDHAKEGEDGLYHLRSDGRMDTCDRGGTHRAPVRLRRERLSVRPEIVPKNLRCEPEDRRWGTDSVAHTHRTPRMVRIVDELRSIQGLSCGACHKQLSTVIDHDHATSMVRGLLCTPCNVAVDSCPHLSGCPFAEYLNAPPAPAGIRYPRHRP</sequence>
<dbReference type="SUPFAM" id="SSF54060">
    <property type="entry name" value="His-Me finger endonucleases"/>
    <property type="match status" value="1"/>
</dbReference>
<evidence type="ECO:0000313" key="1">
    <source>
        <dbReference type="EMBL" id="ASK67302.1"/>
    </source>
</evidence>
<reference evidence="1 2" key="1">
    <citation type="submission" date="2017-07" db="EMBL/GenBank/DDBJ databases">
        <title>Brachybacterium sp. VR2415.</title>
        <authorList>
            <person name="Tak E.J."/>
            <person name="Bae J.-W."/>
        </authorList>
    </citation>
    <scope>NUCLEOTIDE SEQUENCE [LARGE SCALE GENOMIC DNA]</scope>
    <source>
        <strain evidence="1 2">VR2415</strain>
        <plasmid evidence="2">unnamed1 sequence</plasmid>
    </source>
</reference>